<accession>A0A6I2UAC1</accession>
<proteinExistence type="predicted"/>
<dbReference type="EMBL" id="VUNR01000008">
    <property type="protein sequence ID" value="MSU08458.1"/>
    <property type="molecule type" value="Genomic_DNA"/>
</dbReference>
<reference evidence="1 2" key="1">
    <citation type="submission" date="2019-08" db="EMBL/GenBank/DDBJ databases">
        <title>In-depth cultivation of the pig gut microbiome towards novel bacterial diversity and tailored functional studies.</title>
        <authorList>
            <person name="Wylensek D."/>
            <person name="Hitch T.C.A."/>
            <person name="Clavel T."/>
        </authorList>
    </citation>
    <scope>NUCLEOTIDE SEQUENCE [LARGE SCALE GENOMIC DNA]</scope>
    <source>
        <strain evidence="1 2">WCA-693-APC-5D-A</strain>
    </source>
</reference>
<name>A0A6I2UAC1_9FIRM</name>
<organism evidence="1 2">
    <name type="scientific">Anaerovibrio slackiae</name>
    <dbReference type="NCBI Taxonomy" id="2652309"/>
    <lineage>
        <taxon>Bacteria</taxon>
        <taxon>Bacillati</taxon>
        <taxon>Bacillota</taxon>
        <taxon>Negativicutes</taxon>
        <taxon>Selenomonadales</taxon>
        <taxon>Selenomonadaceae</taxon>
        <taxon>Anaerovibrio</taxon>
    </lineage>
</organism>
<evidence type="ECO:0000313" key="1">
    <source>
        <dbReference type="EMBL" id="MSU08458.1"/>
    </source>
</evidence>
<keyword evidence="2" id="KW-1185">Reference proteome</keyword>
<dbReference type="AlphaFoldDB" id="A0A6I2UAC1"/>
<dbReference type="Proteomes" id="UP000433181">
    <property type="component" value="Unassembled WGS sequence"/>
</dbReference>
<dbReference type="RefSeq" id="WP_154406624.1">
    <property type="nucleotide sequence ID" value="NZ_VUNR01000008.1"/>
</dbReference>
<gene>
    <name evidence="1" type="ORF">FYJ84_05595</name>
</gene>
<sequence>MFDKNHLTGNGHLSAEAADAFEVRMVREKPELAEGIRKLQELLEPEVYKRAFSNIQTFNKRGDALLIVSGGIMQRTFLERDCIPALKEAFGVKRIQIIG</sequence>
<protein>
    <submittedName>
        <fullName evidence="1">Uncharacterized protein</fullName>
    </submittedName>
</protein>
<dbReference type="GeneID" id="96778384"/>
<evidence type="ECO:0000313" key="2">
    <source>
        <dbReference type="Proteomes" id="UP000433181"/>
    </source>
</evidence>
<comment type="caution">
    <text evidence="1">The sequence shown here is derived from an EMBL/GenBank/DDBJ whole genome shotgun (WGS) entry which is preliminary data.</text>
</comment>